<dbReference type="AlphaFoldDB" id="A0A9W6CNJ6"/>
<name>A0A9W6CNJ6_XANFL</name>
<dbReference type="Proteomes" id="UP001245370">
    <property type="component" value="Unassembled WGS sequence"/>
</dbReference>
<accession>A0A9W6CNJ6</accession>
<dbReference type="EMBL" id="JAVDPY010000006">
    <property type="protein sequence ID" value="MDR6335111.1"/>
    <property type="molecule type" value="Genomic_DNA"/>
</dbReference>
<dbReference type="InterPro" id="IPR029069">
    <property type="entry name" value="HotDog_dom_sf"/>
</dbReference>
<dbReference type="Gene3D" id="3.10.129.10">
    <property type="entry name" value="Hotdog Thioesterase"/>
    <property type="match status" value="1"/>
</dbReference>
<dbReference type="RefSeq" id="WP_169124986.1">
    <property type="nucleotide sequence ID" value="NZ_BSDO01000005.1"/>
</dbReference>
<dbReference type="Proteomes" id="UP001144397">
    <property type="component" value="Unassembled WGS sequence"/>
</dbReference>
<comment type="caution">
    <text evidence="1">The sequence shown here is derived from an EMBL/GenBank/DDBJ whole genome shotgun (WGS) entry which is preliminary data.</text>
</comment>
<reference evidence="1" key="1">
    <citation type="submission" date="2022-12" db="EMBL/GenBank/DDBJ databases">
        <title>Reference genome sequencing for broad-spectrum identification of bacterial and archaeal isolates by mass spectrometry.</title>
        <authorList>
            <person name="Sekiguchi Y."/>
            <person name="Tourlousse D.M."/>
        </authorList>
    </citation>
    <scope>NUCLEOTIDE SEQUENCE</scope>
    <source>
        <strain evidence="1">301</strain>
    </source>
</reference>
<gene>
    <name evidence="2" type="ORF">GGQ86_003601</name>
    <name evidence="1" type="ORF">XFLAVUS301_33390</name>
</gene>
<evidence type="ECO:0000313" key="4">
    <source>
        <dbReference type="Proteomes" id="UP001245370"/>
    </source>
</evidence>
<proteinExistence type="predicted"/>
<dbReference type="GeneID" id="95764120"/>
<sequence length="131" mass="14468">MSEASPVWVFDRFRPGEPLGHHSITLDDARLADWEAIYGAVTAGHLPSGILVAAMMEAYLKAFSPRPPGNVHASQTLAFGDPVQPGDRLEAEVSCLWKEMRKARRWVGFGVVLKKGDREVLAGEIRTIWAK</sequence>
<evidence type="ECO:0000313" key="3">
    <source>
        <dbReference type="Proteomes" id="UP001144397"/>
    </source>
</evidence>
<evidence type="ECO:0000313" key="2">
    <source>
        <dbReference type="EMBL" id="MDR6335111.1"/>
    </source>
</evidence>
<protein>
    <submittedName>
        <fullName evidence="2">Acyl dehydratase</fullName>
    </submittedName>
</protein>
<reference evidence="2 4" key="2">
    <citation type="submission" date="2023-07" db="EMBL/GenBank/DDBJ databases">
        <title>Genomic Encyclopedia of Type Strains, Phase IV (KMG-IV): sequencing the most valuable type-strain genomes for metagenomic binning, comparative biology and taxonomic classification.</title>
        <authorList>
            <person name="Goeker M."/>
        </authorList>
    </citation>
    <scope>NUCLEOTIDE SEQUENCE [LARGE SCALE GENOMIC DNA]</scope>
    <source>
        <strain evidence="2 4">DSM 338</strain>
    </source>
</reference>
<organism evidence="1 3">
    <name type="scientific">Xanthobacter flavus</name>
    <dbReference type="NCBI Taxonomy" id="281"/>
    <lineage>
        <taxon>Bacteria</taxon>
        <taxon>Pseudomonadati</taxon>
        <taxon>Pseudomonadota</taxon>
        <taxon>Alphaproteobacteria</taxon>
        <taxon>Hyphomicrobiales</taxon>
        <taxon>Xanthobacteraceae</taxon>
        <taxon>Xanthobacter</taxon>
    </lineage>
</organism>
<keyword evidence="4" id="KW-1185">Reference proteome</keyword>
<evidence type="ECO:0000313" key="1">
    <source>
        <dbReference type="EMBL" id="GLI23665.1"/>
    </source>
</evidence>
<dbReference type="EMBL" id="BSDO01000005">
    <property type="protein sequence ID" value="GLI23665.1"/>
    <property type="molecule type" value="Genomic_DNA"/>
</dbReference>
<dbReference type="SUPFAM" id="SSF54637">
    <property type="entry name" value="Thioesterase/thiol ester dehydrase-isomerase"/>
    <property type="match status" value="1"/>
</dbReference>